<dbReference type="STRING" id="984485.A0A1E4RNH9"/>
<evidence type="ECO:0000313" key="6">
    <source>
        <dbReference type="EMBL" id="ODV68830.1"/>
    </source>
</evidence>
<evidence type="ECO:0000256" key="5">
    <source>
        <dbReference type="ARBA" id="ARBA00034865"/>
    </source>
</evidence>
<dbReference type="PANTHER" id="PTHR46126">
    <property type="entry name" value="DYNACTIN SUBUNIT 5"/>
    <property type="match status" value="1"/>
</dbReference>
<sequence>MSSEEWIETTTGNRISKLAQIYGSNSISINDHSTVNSYVLLQGDVPLLQQDESQTHTIKLGKYTYIGSNCQVIPPVLKKTHHGPIRIGSFTIIGADSIIKSASIGNRVLIEPNCTLLDLSIIYDCCLIRKGTIIPSKMIIPPFSEVKGVPGVDFEIKELNSSYKKIIELEAKNLHYLG</sequence>
<evidence type="ECO:0000256" key="3">
    <source>
        <dbReference type="ARBA" id="ARBA00023212"/>
    </source>
</evidence>
<comment type="similarity">
    <text evidence="4">Belongs to the dynactin subunits 5/6 family. Dynactin subunit 5 subfamily.</text>
</comment>
<dbReference type="InterPro" id="IPR047125">
    <property type="entry name" value="DCTN5"/>
</dbReference>
<dbReference type="Pfam" id="PF21711">
    <property type="entry name" value="DCTN5"/>
    <property type="match status" value="1"/>
</dbReference>
<evidence type="ECO:0000256" key="4">
    <source>
        <dbReference type="ARBA" id="ARBA00034706"/>
    </source>
</evidence>
<protein>
    <recommendedName>
        <fullName evidence="5">Dynactin subunit 5</fullName>
    </recommendedName>
</protein>
<proteinExistence type="inferred from homology"/>
<evidence type="ECO:0000313" key="7">
    <source>
        <dbReference type="Proteomes" id="UP000095085"/>
    </source>
</evidence>
<dbReference type="RefSeq" id="XP_020077897.1">
    <property type="nucleotide sequence ID" value="XM_020222948.1"/>
</dbReference>
<dbReference type="PANTHER" id="PTHR46126:SF1">
    <property type="entry name" value="DYNACTIN SUBUNIT 5"/>
    <property type="match status" value="1"/>
</dbReference>
<gene>
    <name evidence="6" type="ORF">HYPBUDRAFT_192005</name>
</gene>
<dbReference type="SUPFAM" id="SSF51161">
    <property type="entry name" value="Trimeric LpxA-like enzymes"/>
    <property type="match status" value="1"/>
</dbReference>
<organism evidence="6 7">
    <name type="scientific">Hyphopichia burtonii NRRL Y-1933</name>
    <dbReference type="NCBI Taxonomy" id="984485"/>
    <lineage>
        <taxon>Eukaryota</taxon>
        <taxon>Fungi</taxon>
        <taxon>Dikarya</taxon>
        <taxon>Ascomycota</taxon>
        <taxon>Saccharomycotina</taxon>
        <taxon>Pichiomycetes</taxon>
        <taxon>Debaryomycetaceae</taxon>
        <taxon>Hyphopichia</taxon>
    </lineage>
</organism>
<evidence type="ECO:0000256" key="2">
    <source>
        <dbReference type="ARBA" id="ARBA00022490"/>
    </source>
</evidence>
<keyword evidence="2" id="KW-0963">Cytoplasm</keyword>
<dbReference type="OrthoDB" id="417208at2759"/>
<dbReference type="EMBL" id="KV454539">
    <property type="protein sequence ID" value="ODV68830.1"/>
    <property type="molecule type" value="Genomic_DNA"/>
</dbReference>
<dbReference type="GO" id="GO:0005869">
    <property type="term" value="C:dynactin complex"/>
    <property type="evidence" value="ECO:0007669"/>
    <property type="project" value="TreeGrafter"/>
</dbReference>
<name>A0A1E4RNH9_9ASCO</name>
<keyword evidence="3" id="KW-0206">Cytoskeleton</keyword>
<dbReference type="AlphaFoldDB" id="A0A1E4RNH9"/>
<comment type="subcellular location">
    <subcellularLocation>
        <location evidence="1">Cytoplasm</location>
        <location evidence="1">Cytoskeleton</location>
    </subcellularLocation>
</comment>
<accession>A0A1E4RNH9</accession>
<dbReference type="Proteomes" id="UP000095085">
    <property type="component" value="Unassembled WGS sequence"/>
</dbReference>
<reference evidence="7" key="1">
    <citation type="submission" date="2016-05" db="EMBL/GenBank/DDBJ databases">
        <title>Comparative genomics of biotechnologically important yeasts.</title>
        <authorList>
            <consortium name="DOE Joint Genome Institute"/>
            <person name="Riley R."/>
            <person name="Haridas S."/>
            <person name="Wolfe K.H."/>
            <person name="Lopes M.R."/>
            <person name="Hittinger C.T."/>
            <person name="Goker M."/>
            <person name="Salamov A."/>
            <person name="Wisecaver J."/>
            <person name="Long T.M."/>
            <person name="Aerts A.L."/>
            <person name="Barry K."/>
            <person name="Choi C."/>
            <person name="Clum A."/>
            <person name="Coughlan A.Y."/>
            <person name="Deshpande S."/>
            <person name="Douglass A.P."/>
            <person name="Hanson S.J."/>
            <person name="Klenk H.-P."/>
            <person name="Labutti K."/>
            <person name="Lapidus A."/>
            <person name="Lindquist E."/>
            <person name="Lipzen A."/>
            <person name="Meier-Kolthoff J.P."/>
            <person name="Ohm R.A."/>
            <person name="Otillar R.P."/>
            <person name="Pangilinan J."/>
            <person name="Peng Y."/>
            <person name="Rokas A."/>
            <person name="Rosa C.A."/>
            <person name="Scheuner C."/>
            <person name="Sibirny A.A."/>
            <person name="Slot J.C."/>
            <person name="Stielow J.B."/>
            <person name="Sun H."/>
            <person name="Kurtzman C.P."/>
            <person name="Blackwell M."/>
            <person name="Grigoriev I.V."/>
            <person name="Jeffries T.W."/>
        </authorList>
    </citation>
    <scope>NUCLEOTIDE SEQUENCE [LARGE SCALE GENOMIC DNA]</scope>
    <source>
        <strain evidence="7">NRRL Y-1933</strain>
    </source>
</reference>
<evidence type="ECO:0000256" key="1">
    <source>
        <dbReference type="ARBA" id="ARBA00004245"/>
    </source>
</evidence>
<dbReference type="GeneID" id="30997497"/>
<dbReference type="Gene3D" id="2.160.10.10">
    <property type="entry name" value="Hexapeptide repeat proteins"/>
    <property type="match status" value="1"/>
</dbReference>
<dbReference type="InterPro" id="IPR011004">
    <property type="entry name" value="Trimer_LpxA-like_sf"/>
</dbReference>
<keyword evidence="7" id="KW-1185">Reference proteome</keyword>